<name>A0ACC1X8Z4_MELAZ</name>
<accession>A0ACC1X8Z4</accession>
<dbReference type="Proteomes" id="UP001164539">
    <property type="component" value="Chromosome 10"/>
</dbReference>
<sequence length="169" mass="18829">MSSSYFLATTDSIAQALQAKKPSASISMLYQGRQLPKLLYAEKWCNGPVLKEALTLLTRLVKEVRRLDDKQLLVDIDLLESQLHFSLGNLPKEKAALTAARTAANALYVPPAQQGTTDLQSGILHAEEDYKTAFSYFFEAFEAFNALEDSRAVFSLKYMLPVQDYGEPS</sequence>
<evidence type="ECO:0000313" key="2">
    <source>
        <dbReference type="Proteomes" id="UP001164539"/>
    </source>
</evidence>
<proteinExistence type="predicted"/>
<comment type="caution">
    <text evidence="1">The sequence shown here is derived from an EMBL/GenBank/DDBJ whole genome shotgun (WGS) entry which is preliminary data.</text>
</comment>
<reference evidence="1 2" key="1">
    <citation type="journal article" date="2023" name="Science">
        <title>Complex scaffold remodeling in plant triterpene biosynthesis.</title>
        <authorList>
            <person name="De La Pena R."/>
            <person name="Hodgson H."/>
            <person name="Liu J.C."/>
            <person name="Stephenson M.J."/>
            <person name="Martin A.C."/>
            <person name="Owen C."/>
            <person name="Harkess A."/>
            <person name="Leebens-Mack J."/>
            <person name="Jimenez L.E."/>
            <person name="Osbourn A."/>
            <person name="Sattely E.S."/>
        </authorList>
    </citation>
    <scope>NUCLEOTIDE SEQUENCE [LARGE SCALE GENOMIC DNA]</scope>
    <source>
        <strain evidence="2">cv. JPN11</strain>
        <tissue evidence="1">Leaf</tissue>
    </source>
</reference>
<keyword evidence="2" id="KW-1185">Reference proteome</keyword>
<organism evidence="1 2">
    <name type="scientific">Melia azedarach</name>
    <name type="common">Chinaberry tree</name>
    <dbReference type="NCBI Taxonomy" id="155640"/>
    <lineage>
        <taxon>Eukaryota</taxon>
        <taxon>Viridiplantae</taxon>
        <taxon>Streptophyta</taxon>
        <taxon>Embryophyta</taxon>
        <taxon>Tracheophyta</taxon>
        <taxon>Spermatophyta</taxon>
        <taxon>Magnoliopsida</taxon>
        <taxon>eudicotyledons</taxon>
        <taxon>Gunneridae</taxon>
        <taxon>Pentapetalae</taxon>
        <taxon>rosids</taxon>
        <taxon>malvids</taxon>
        <taxon>Sapindales</taxon>
        <taxon>Meliaceae</taxon>
        <taxon>Melia</taxon>
    </lineage>
</organism>
<dbReference type="EMBL" id="CM051403">
    <property type="protein sequence ID" value="KAJ4707654.1"/>
    <property type="molecule type" value="Genomic_DNA"/>
</dbReference>
<evidence type="ECO:0000313" key="1">
    <source>
        <dbReference type="EMBL" id="KAJ4707654.1"/>
    </source>
</evidence>
<protein>
    <submittedName>
        <fullName evidence="1">26S proteasome non-ATPase regulatory subunit 11-like</fullName>
    </submittedName>
</protein>
<gene>
    <name evidence="1" type="ORF">OWV82_017738</name>
</gene>